<dbReference type="InterPro" id="IPR023214">
    <property type="entry name" value="HAD_sf"/>
</dbReference>
<evidence type="ECO:0000313" key="2">
    <source>
        <dbReference type="Proteomes" id="UP000306912"/>
    </source>
</evidence>
<dbReference type="InterPro" id="IPR000150">
    <property type="entry name" value="Cof"/>
</dbReference>
<dbReference type="GO" id="GO:0000287">
    <property type="term" value="F:magnesium ion binding"/>
    <property type="evidence" value="ECO:0007669"/>
    <property type="project" value="TreeGrafter"/>
</dbReference>
<dbReference type="PRINTS" id="PR00119">
    <property type="entry name" value="CATATPASE"/>
</dbReference>
<dbReference type="InterPro" id="IPR036412">
    <property type="entry name" value="HAD-like_sf"/>
</dbReference>
<organism evidence="1 2">
    <name type="scientific">Culicoidibacter larvae</name>
    <dbReference type="NCBI Taxonomy" id="2579976"/>
    <lineage>
        <taxon>Bacteria</taxon>
        <taxon>Bacillati</taxon>
        <taxon>Bacillota</taxon>
        <taxon>Culicoidibacteria</taxon>
        <taxon>Culicoidibacterales</taxon>
        <taxon>Culicoidibacteraceae</taxon>
        <taxon>Culicoidibacter</taxon>
    </lineage>
</organism>
<name>A0A5R8QH10_9FIRM</name>
<dbReference type="AlphaFoldDB" id="A0A5R8QH10"/>
<dbReference type="SUPFAM" id="SSF56784">
    <property type="entry name" value="HAD-like"/>
    <property type="match status" value="1"/>
</dbReference>
<dbReference type="FunCoup" id="A0A5R8QH10">
    <property type="interactions" value="50"/>
</dbReference>
<dbReference type="PANTHER" id="PTHR10000">
    <property type="entry name" value="PHOSPHOSERINE PHOSPHATASE"/>
    <property type="match status" value="1"/>
</dbReference>
<dbReference type="CDD" id="cd07516">
    <property type="entry name" value="HAD_Pase"/>
    <property type="match status" value="1"/>
</dbReference>
<dbReference type="PANTHER" id="PTHR10000:SF23">
    <property type="entry name" value="5-AMINO-6-(5-PHOSPHO-D-RIBITYLAMINO)URACIL PHOSPHATASE YITU"/>
    <property type="match status" value="1"/>
</dbReference>
<comment type="caution">
    <text evidence="1">The sequence shown here is derived from an EMBL/GenBank/DDBJ whole genome shotgun (WGS) entry which is preliminary data.</text>
</comment>
<dbReference type="GO" id="GO:0016791">
    <property type="term" value="F:phosphatase activity"/>
    <property type="evidence" value="ECO:0007669"/>
    <property type="project" value="UniProtKB-ARBA"/>
</dbReference>
<dbReference type="InParanoid" id="A0A5R8QH10"/>
<dbReference type="Pfam" id="PF08282">
    <property type="entry name" value="Hydrolase_3"/>
    <property type="match status" value="1"/>
</dbReference>
<protein>
    <submittedName>
        <fullName evidence="1">HAD family phosphatase</fullName>
    </submittedName>
</protein>
<dbReference type="PROSITE" id="PS01229">
    <property type="entry name" value="COF_2"/>
    <property type="match status" value="1"/>
</dbReference>
<dbReference type="RefSeq" id="WP_138189880.1">
    <property type="nucleotide sequence ID" value="NZ_VBWP01000001.1"/>
</dbReference>
<dbReference type="SFLD" id="SFLDS00003">
    <property type="entry name" value="Haloacid_Dehalogenase"/>
    <property type="match status" value="1"/>
</dbReference>
<dbReference type="Gene3D" id="3.40.50.1000">
    <property type="entry name" value="HAD superfamily/HAD-like"/>
    <property type="match status" value="1"/>
</dbReference>
<sequence length="271" mass="29787">MKKYLICSDIDGTLMQSNHTIGEATLAKIHQLQADGHIFAVATGRMPVAAHEVAQSVGPLTNVIGSNGAYLATPEEEIIEVRLGREAAVIAYDILKKYDIPFFFFARKGIYYNQLSPKRFEPADRDRVYIKDDTAEIICVEDRDVFLQHADEYMNAVAISEDNLPALEQARAELKQVASIHIESSRFNNIEVIPLHVNKGETVKRLAAYHNIPIENTIAFGDGENDISMLQAAGIGVAMGNAEDAIKAIADVVTASNDEEGIVQFLDSINL</sequence>
<dbReference type="Proteomes" id="UP000306912">
    <property type="component" value="Unassembled WGS sequence"/>
</dbReference>
<dbReference type="OrthoDB" id="9781413at2"/>
<dbReference type="EMBL" id="VBWP01000001">
    <property type="protein sequence ID" value="TLG77272.1"/>
    <property type="molecule type" value="Genomic_DNA"/>
</dbReference>
<dbReference type="InterPro" id="IPR006379">
    <property type="entry name" value="HAD-SF_hydro_IIB"/>
</dbReference>
<dbReference type="NCBIfam" id="TIGR00099">
    <property type="entry name" value="Cof-subfamily"/>
    <property type="match status" value="1"/>
</dbReference>
<proteinExistence type="predicted"/>
<dbReference type="GO" id="GO:0005829">
    <property type="term" value="C:cytosol"/>
    <property type="evidence" value="ECO:0007669"/>
    <property type="project" value="TreeGrafter"/>
</dbReference>
<keyword evidence="2" id="KW-1185">Reference proteome</keyword>
<dbReference type="Gene3D" id="3.30.1240.10">
    <property type="match status" value="1"/>
</dbReference>
<dbReference type="SFLD" id="SFLDG01140">
    <property type="entry name" value="C2.B:_Phosphomannomutase_and_P"/>
    <property type="match status" value="1"/>
</dbReference>
<gene>
    <name evidence="1" type="ORF">FEZ08_01255</name>
</gene>
<accession>A0A5R8QH10</accession>
<evidence type="ECO:0000313" key="1">
    <source>
        <dbReference type="EMBL" id="TLG77272.1"/>
    </source>
</evidence>
<dbReference type="NCBIfam" id="TIGR01484">
    <property type="entry name" value="HAD-SF-IIB"/>
    <property type="match status" value="1"/>
</dbReference>
<reference evidence="1 2" key="1">
    <citation type="submission" date="2019-05" db="EMBL/GenBank/DDBJ databases">
        <title>Culicoidintestinum kansasii gen. nov., sp. nov. from the gastrointestinal tract of the biting midge, Culicoides sonorensis.</title>
        <authorList>
            <person name="Neupane S."/>
            <person name="Ghosh A."/>
            <person name="Gunther S."/>
            <person name="Martin K."/>
            <person name="Zurek L."/>
        </authorList>
    </citation>
    <scope>NUCLEOTIDE SEQUENCE [LARGE SCALE GENOMIC DNA]</scope>
    <source>
        <strain evidence="1 2">CS-1</strain>
    </source>
</reference>